<evidence type="ECO:0000313" key="1">
    <source>
        <dbReference type="EMBL" id="GAA4084204.1"/>
    </source>
</evidence>
<sequence>MAVGGLLFACTSQEADRQREDRDAVILQEVILQAPLDTIVNLDESLWRITAEGLAIHIDPERGLLVDIRYWSKDVDTMVANIKNAGYTLDYLNPVNQRLRLWVKTQVQLQQLAGIEGISAVSASVGGPKRELTMKAYNERK</sequence>
<keyword evidence="2" id="KW-1185">Reference proteome</keyword>
<evidence type="ECO:0000313" key="2">
    <source>
        <dbReference type="Proteomes" id="UP001500392"/>
    </source>
</evidence>
<protein>
    <submittedName>
        <fullName evidence="1">Uncharacterized protein</fullName>
    </submittedName>
</protein>
<name>A0ABP7W9G8_9GAMM</name>
<dbReference type="EMBL" id="BAABDM010000001">
    <property type="protein sequence ID" value="GAA4084204.1"/>
    <property type="molecule type" value="Genomic_DNA"/>
</dbReference>
<proteinExistence type="predicted"/>
<organism evidence="1 2">
    <name type="scientific">Zhongshania borealis</name>
    <dbReference type="NCBI Taxonomy" id="889488"/>
    <lineage>
        <taxon>Bacteria</taxon>
        <taxon>Pseudomonadati</taxon>
        <taxon>Pseudomonadota</taxon>
        <taxon>Gammaproteobacteria</taxon>
        <taxon>Cellvibrionales</taxon>
        <taxon>Spongiibacteraceae</taxon>
        <taxon>Zhongshania</taxon>
    </lineage>
</organism>
<dbReference type="RefSeq" id="WP_344932046.1">
    <property type="nucleotide sequence ID" value="NZ_BAABDM010000001.1"/>
</dbReference>
<reference evidence="2" key="1">
    <citation type="journal article" date="2019" name="Int. J. Syst. Evol. Microbiol.">
        <title>The Global Catalogue of Microorganisms (GCM) 10K type strain sequencing project: providing services to taxonomists for standard genome sequencing and annotation.</title>
        <authorList>
            <consortium name="The Broad Institute Genomics Platform"/>
            <consortium name="The Broad Institute Genome Sequencing Center for Infectious Disease"/>
            <person name="Wu L."/>
            <person name="Ma J."/>
        </authorList>
    </citation>
    <scope>NUCLEOTIDE SEQUENCE [LARGE SCALE GENOMIC DNA]</scope>
    <source>
        <strain evidence="2">JCM 17304</strain>
    </source>
</reference>
<dbReference type="Proteomes" id="UP001500392">
    <property type="component" value="Unassembled WGS sequence"/>
</dbReference>
<accession>A0ABP7W9G8</accession>
<comment type="caution">
    <text evidence="1">The sequence shown here is derived from an EMBL/GenBank/DDBJ whole genome shotgun (WGS) entry which is preliminary data.</text>
</comment>
<gene>
    <name evidence="1" type="ORF">GCM10022414_03690</name>
</gene>